<reference evidence="8 9" key="1">
    <citation type="journal article" date="2016" name="Nat. Commun.">
        <title>Thousands of microbial genomes shed light on interconnected biogeochemical processes in an aquifer system.</title>
        <authorList>
            <person name="Anantharaman K."/>
            <person name="Brown C.T."/>
            <person name="Hug L.A."/>
            <person name="Sharon I."/>
            <person name="Castelle C.J."/>
            <person name="Probst A.J."/>
            <person name="Thomas B.C."/>
            <person name="Singh A."/>
            <person name="Wilkins M.J."/>
            <person name="Karaoz U."/>
            <person name="Brodie E.L."/>
            <person name="Williams K.H."/>
            <person name="Hubbard S.S."/>
            <person name="Banfield J.F."/>
        </authorList>
    </citation>
    <scope>NUCLEOTIDE SEQUENCE [LARGE SCALE GENOMIC DNA]</scope>
</reference>
<dbReference type="NCBIfam" id="TIGR02937">
    <property type="entry name" value="sigma70-ECF"/>
    <property type="match status" value="1"/>
</dbReference>
<comment type="caution">
    <text evidence="8">The sequence shown here is derived from an EMBL/GenBank/DDBJ whole genome shotgun (WGS) entry which is preliminary data.</text>
</comment>
<dbReference type="InterPro" id="IPR013249">
    <property type="entry name" value="RNA_pol_sigma70_r4_t2"/>
</dbReference>
<dbReference type="GO" id="GO:0016987">
    <property type="term" value="F:sigma factor activity"/>
    <property type="evidence" value="ECO:0007669"/>
    <property type="project" value="UniProtKB-KW"/>
</dbReference>
<dbReference type="InterPro" id="IPR014284">
    <property type="entry name" value="RNA_pol_sigma-70_dom"/>
</dbReference>
<dbReference type="Pfam" id="PF08281">
    <property type="entry name" value="Sigma70_r4_2"/>
    <property type="match status" value="1"/>
</dbReference>
<dbReference type="STRING" id="1802301.A2664_03780"/>
<feature type="domain" description="RNA polymerase sigma factor 70 region 4 type 2" evidence="7">
    <location>
        <begin position="119"/>
        <end position="171"/>
    </location>
</feature>
<gene>
    <name evidence="8" type="ORF">A2664_03780</name>
</gene>
<dbReference type="InterPro" id="IPR007627">
    <property type="entry name" value="RNA_pol_sigma70_r2"/>
</dbReference>
<dbReference type="Pfam" id="PF04542">
    <property type="entry name" value="Sigma70_r2"/>
    <property type="match status" value="1"/>
</dbReference>
<feature type="domain" description="RNA polymerase sigma-70 region 2" evidence="6">
    <location>
        <begin position="26"/>
        <end position="93"/>
    </location>
</feature>
<evidence type="ECO:0000256" key="2">
    <source>
        <dbReference type="ARBA" id="ARBA00023015"/>
    </source>
</evidence>
<evidence type="ECO:0000259" key="6">
    <source>
        <dbReference type="Pfam" id="PF04542"/>
    </source>
</evidence>
<evidence type="ECO:0000256" key="3">
    <source>
        <dbReference type="ARBA" id="ARBA00023082"/>
    </source>
</evidence>
<dbReference type="AlphaFoldDB" id="A0A1G2M1D9"/>
<dbReference type="Gene3D" id="1.10.10.10">
    <property type="entry name" value="Winged helix-like DNA-binding domain superfamily/Winged helix DNA-binding domain"/>
    <property type="match status" value="1"/>
</dbReference>
<dbReference type="GO" id="GO:0006352">
    <property type="term" value="P:DNA-templated transcription initiation"/>
    <property type="evidence" value="ECO:0007669"/>
    <property type="project" value="InterPro"/>
</dbReference>
<keyword evidence="3" id="KW-0731">Sigma factor</keyword>
<name>A0A1G2M1D9_9BACT</name>
<dbReference type="InterPro" id="IPR013325">
    <property type="entry name" value="RNA_pol_sigma_r2"/>
</dbReference>
<organism evidence="8 9">
    <name type="scientific">Candidatus Taylorbacteria bacterium RIFCSPHIGHO2_01_FULL_46_22b</name>
    <dbReference type="NCBI Taxonomy" id="1802301"/>
    <lineage>
        <taxon>Bacteria</taxon>
        <taxon>Candidatus Tayloriibacteriota</taxon>
    </lineage>
</organism>
<dbReference type="Proteomes" id="UP000178873">
    <property type="component" value="Unassembled WGS sequence"/>
</dbReference>
<evidence type="ECO:0000256" key="4">
    <source>
        <dbReference type="ARBA" id="ARBA00023125"/>
    </source>
</evidence>
<protein>
    <recommendedName>
        <fullName evidence="10">RNA polymerase sigma factor</fullName>
    </recommendedName>
</protein>
<evidence type="ECO:0000259" key="7">
    <source>
        <dbReference type="Pfam" id="PF08281"/>
    </source>
</evidence>
<accession>A0A1G2M1D9</accession>
<keyword evidence="2" id="KW-0805">Transcription regulation</keyword>
<dbReference type="PANTHER" id="PTHR43133:SF52">
    <property type="entry name" value="ECF RNA POLYMERASE SIGMA FACTOR SIGL"/>
    <property type="match status" value="1"/>
</dbReference>
<evidence type="ECO:0008006" key="10">
    <source>
        <dbReference type="Google" id="ProtNLM"/>
    </source>
</evidence>
<dbReference type="GO" id="GO:0003677">
    <property type="term" value="F:DNA binding"/>
    <property type="evidence" value="ECO:0007669"/>
    <property type="project" value="UniProtKB-KW"/>
</dbReference>
<dbReference type="CDD" id="cd06171">
    <property type="entry name" value="Sigma70_r4"/>
    <property type="match status" value="1"/>
</dbReference>
<sequence>MIARAAKTDAELVRAAKEDRAAFSLLFKKYARKVFDYFWYKTNRNSDLADELMQETFYRALTHLSSYVSRGHLYLTYLLTIAHNILVNQYRRAPSLSIEFAELIPDDTQIEAEQRSDFESLWKAVSDLAPHEREIVLMHYRLQLSFAEIAKISGKSLNAVKLVLSRARGHLRTHPRLLSHRVNSVKKKAPKQKPGRLKKN</sequence>
<dbReference type="Gene3D" id="1.10.1740.10">
    <property type="match status" value="1"/>
</dbReference>
<dbReference type="InterPro" id="IPR036388">
    <property type="entry name" value="WH-like_DNA-bd_sf"/>
</dbReference>
<evidence type="ECO:0000313" key="8">
    <source>
        <dbReference type="EMBL" id="OHA17706.1"/>
    </source>
</evidence>
<dbReference type="SUPFAM" id="SSF88659">
    <property type="entry name" value="Sigma3 and sigma4 domains of RNA polymerase sigma factors"/>
    <property type="match status" value="1"/>
</dbReference>
<keyword evidence="4" id="KW-0238">DNA-binding</keyword>
<evidence type="ECO:0000313" key="9">
    <source>
        <dbReference type="Proteomes" id="UP000178873"/>
    </source>
</evidence>
<comment type="similarity">
    <text evidence="1">Belongs to the sigma-70 factor family. ECF subfamily.</text>
</comment>
<dbReference type="SUPFAM" id="SSF88946">
    <property type="entry name" value="Sigma2 domain of RNA polymerase sigma factors"/>
    <property type="match status" value="1"/>
</dbReference>
<dbReference type="EMBL" id="MHRF01000013">
    <property type="protein sequence ID" value="OHA17706.1"/>
    <property type="molecule type" value="Genomic_DNA"/>
</dbReference>
<dbReference type="InterPro" id="IPR013324">
    <property type="entry name" value="RNA_pol_sigma_r3/r4-like"/>
</dbReference>
<evidence type="ECO:0000256" key="1">
    <source>
        <dbReference type="ARBA" id="ARBA00010641"/>
    </source>
</evidence>
<keyword evidence="5" id="KW-0804">Transcription</keyword>
<dbReference type="PANTHER" id="PTHR43133">
    <property type="entry name" value="RNA POLYMERASE ECF-TYPE SIGMA FACTO"/>
    <property type="match status" value="1"/>
</dbReference>
<proteinExistence type="inferred from homology"/>
<dbReference type="InterPro" id="IPR039425">
    <property type="entry name" value="RNA_pol_sigma-70-like"/>
</dbReference>
<evidence type="ECO:0000256" key="5">
    <source>
        <dbReference type="ARBA" id="ARBA00023163"/>
    </source>
</evidence>